<comment type="similarity">
    <text evidence="1">Belongs to the anhydro-N-acetylmuramic acid kinase family.</text>
</comment>
<keyword evidence="1 3" id="KW-0418">Kinase</keyword>
<dbReference type="NCBIfam" id="NF007146">
    <property type="entry name" value="PRK09585.2-6"/>
    <property type="match status" value="1"/>
</dbReference>
<name>A0A4R5TZ94_9MICC</name>
<comment type="catalytic activity">
    <reaction evidence="1">
        <text>1,6-anhydro-N-acetyl-beta-muramate + ATP + H2O = N-acetyl-D-muramate 6-phosphate + ADP + H(+)</text>
        <dbReference type="Rhea" id="RHEA:24952"/>
        <dbReference type="ChEBI" id="CHEBI:15377"/>
        <dbReference type="ChEBI" id="CHEBI:15378"/>
        <dbReference type="ChEBI" id="CHEBI:30616"/>
        <dbReference type="ChEBI" id="CHEBI:58690"/>
        <dbReference type="ChEBI" id="CHEBI:58722"/>
        <dbReference type="ChEBI" id="CHEBI:456216"/>
        <dbReference type="EC" id="2.7.1.170"/>
    </reaction>
</comment>
<gene>
    <name evidence="1" type="primary">anmK</name>
    <name evidence="3" type="ORF">E2F48_05030</name>
</gene>
<dbReference type="GO" id="GO:0016301">
    <property type="term" value="F:kinase activity"/>
    <property type="evidence" value="ECO:0007669"/>
    <property type="project" value="UniProtKB-KW"/>
</dbReference>
<dbReference type="GO" id="GO:0005524">
    <property type="term" value="F:ATP binding"/>
    <property type="evidence" value="ECO:0007669"/>
    <property type="project" value="UniProtKB-UniRule"/>
</dbReference>
<dbReference type="UniPathway" id="UPA00343"/>
<dbReference type="Proteomes" id="UP000295411">
    <property type="component" value="Unassembled WGS sequence"/>
</dbReference>
<reference evidence="3 4" key="1">
    <citation type="submission" date="2019-03" db="EMBL/GenBank/DDBJ databases">
        <title>Arthrobacter sp. nov., an bacterium isolated from biocrust in Mu Us Desert.</title>
        <authorList>
            <person name="Lixiong L."/>
        </authorList>
    </citation>
    <scope>NUCLEOTIDE SEQUENCE [LARGE SCALE GENOMIC DNA]</scope>
    <source>
        <strain evidence="3 4">SLN-3</strain>
    </source>
</reference>
<accession>A0A4R5TZ94</accession>
<comment type="function">
    <text evidence="1">Catalyzes the specific phosphorylation of 1,6-anhydro-N-acetylmuramic acid (anhMurNAc) with the simultaneous cleavage of the 1,6-anhydro ring, generating MurNAc-6-P. Is required for the utilization of anhMurNAc either imported from the medium or derived from its own cell wall murein, and thus plays a role in cell wall recycling.</text>
</comment>
<keyword evidence="1" id="KW-0119">Carbohydrate metabolism</keyword>
<dbReference type="SUPFAM" id="SSF53067">
    <property type="entry name" value="Actin-like ATPase domain"/>
    <property type="match status" value="1"/>
</dbReference>
<feature type="binding site" evidence="1">
    <location>
        <begin position="9"/>
        <end position="16"/>
    </location>
    <ligand>
        <name>ATP</name>
        <dbReference type="ChEBI" id="CHEBI:30616"/>
    </ligand>
</feature>
<dbReference type="GO" id="GO:0006040">
    <property type="term" value="P:amino sugar metabolic process"/>
    <property type="evidence" value="ECO:0007669"/>
    <property type="project" value="InterPro"/>
</dbReference>
<comment type="pathway">
    <text evidence="1">Amino-sugar metabolism; 1,6-anhydro-N-acetylmuramate degradation.</text>
</comment>
<dbReference type="GO" id="GO:0016773">
    <property type="term" value="F:phosphotransferase activity, alcohol group as acceptor"/>
    <property type="evidence" value="ECO:0007669"/>
    <property type="project" value="UniProtKB-UniRule"/>
</dbReference>
<dbReference type="PANTHER" id="PTHR30605">
    <property type="entry name" value="ANHYDRO-N-ACETYLMURAMIC ACID KINASE"/>
    <property type="match status" value="1"/>
</dbReference>
<dbReference type="Pfam" id="PF03702">
    <property type="entry name" value="AnmK"/>
    <property type="match status" value="1"/>
</dbReference>
<feature type="region of interest" description="Disordered" evidence="2">
    <location>
        <begin position="356"/>
        <end position="399"/>
    </location>
</feature>
<dbReference type="OrthoDB" id="9763949at2"/>
<dbReference type="EC" id="2.7.1.170" evidence="1"/>
<comment type="caution">
    <text evidence="3">The sequence shown here is derived from an EMBL/GenBank/DDBJ whole genome shotgun (WGS) entry which is preliminary data.</text>
</comment>
<dbReference type="GO" id="GO:0097175">
    <property type="term" value="P:1,6-anhydro-N-acetyl-beta-muramic acid catabolic process"/>
    <property type="evidence" value="ECO:0007669"/>
    <property type="project" value="UniProtKB-UniRule"/>
</dbReference>
<dbReference type="GO" id="GO:0009254">
    <property type="term" value="P:peptidoglycan turnover"/>
    <property type="evidence" value="ECO:0007669"/>
    <property type="project" value="UniProtKB-UniRule"/>
</dbReference>
<sequence>MRVLGLSSGTSVDAIDVAAADFDLDGAELRMTPLGHREIPYSGGLRDEIQRAMPPAATSMEAVTRLDTLIGQEFAAAAQALLADIGGTADLVVSHGQTLFHWIEDGAARGTLQLGQPAWIAQATGLPVLSDVRSNDIAAGGQGAPLVSLFDSLLLAGRGDAAAALNSAALNLGGIANATVIRPGQDPVAFDTGPANALLDAAVRAASRGAEFVDRDGEGARAGTVDDDLLAALLAHRYYAQPAPKSTGREIFHSGYLSDATAGRPITTADLLATLTELTARTVADALAAFGVGEVFISGGGARNPFLLERLRIHLAPAQLRDAADLGIDADAKEAYLFALLGFFTWHGLPGTLASATGSRKPPVAGRITPGAGPMRLPEPVAVPPSRITVSSPASVRRP</sequence>
<dbReference type="Gene3D" id="3.30.420.40">
    <property type="match status" value="2"/>
</dbReference>
<dbReference type="EMBL" id="SMTK01000002">
    <property type="protein sequence ID" value="TDK26555.1"/>
    <property type="molecule type" value="Genomic_DNA"/>
</dbReference>
<organism evidence="3 4">
    <name type="scientific">Arthrobacter crusticola</name>
    <dbReference type="NCBI Taxonomy" id="2547960"/>
    <lineage>
        <taxon>Bacteria</taxon>
        <taxon>Bacillati</taxon>
        <taxon>Actinomycetota</taxon>
        <taxon>Actinomycetes</taxon>
        <taxon>Micrococcales</taxon>
        <taxon>Micrococcaceae</taxon>
        <taxon>Arthrobacter</taxon>
    </lineage>
</organism>
<keyword evidence="1" id="KW-0067">ATP-binding</keyword>
<dbReference type="InterPro" id="IPR043129">
    <property type="entry name" value="ATPase_NBD"/>
</dbReference>
<protein>
    <recommendedName>
        <fullName evidence="1">Anhydro-N-acetylmuramic acid kinase</fullName>
        <ecNumber evidence="1">2.7.1.170</ecNumber>
    </recommendedName>
    <alternativeName>
        <fullName evidence="1">AnhMurNAc kinase</fullName>
    </alternativeName>
</protein>
<keyword evidence="1" id="KW-0547">Nucleotide-binding</keyword>
<dbReference type="HAMAP" id="MF_01270">
    <property type="entry name" value="AnhMurNAc_kinase"/>
    <property type="match status" value="1"/>
</dbReference>
<dbReference type="RefSeq" id="WP_133402915.1">
    <property type="nucleotide sequence ID" value="NZ_SMTK01000002.1"/>
</dbReference>
<keyword evidence="4" id="KW-1185">Reference proteome</keyword>
<comment type="pathway">
    <text evidence="1">Cell wall biogenesis; peptidoglycan recycling.</text>
</comment>
<keyword evidence="1 3" id="KW-0808">Transferase</keyword>
<proteinExistence type="inferred from homology"/>
<dbReference type="AlphaFoldDB" id="A0A4R5TZ94"/>
<evidence type="ECO:0000313" key="3">
    <source>
        <dbReference type="EMBL" id="TDK26555.1"/>
    </source>
</evidence>
<feature type="compositionally biased region" description="Polar residues" evidence="2">
    <location>
        <begin position="388"/>
        <end position="399"/>
    </location>
</feature>
<dbReference type="PANTHER" id="PTHR30605:SF0">
    <property type="entry name" value="ANHYDRO-N-ACETYLMURAMIC ACID KINASE"/>
    <property type="match status" value="1"/>
</dbReference>
<evidence type="ECO:0000256" key="2">
    <source>
        <dbReference type="SAM" id="MobiDB-lite"/>
    </source>
</evidence>
<evidence type="ECO:0000313" key="4">
    <source>
        <dbReference type="Proteomes" id="UP000295411"/>
    </source>
</evidence>
<evidence type="ECO:0000256" key="1">
    <source>
        <dbReference type="HAMAP-Rule" id="MF_01270"/>
    </source>
</evidence>
<dbReference type="UniPathway" id="UPA00544"/>
<dbReference type="InterPro" id="IPR005338">
    <property type="entry name" value="Anhydro_N_Ac-Mur_kinase"/>
</dbReference>